<keyword evidence="2" id="KW-1185">Reference proteome</keyword>
<proteinExistence type="predicted"/>
<dbReference type="EMBL" id="MU865295">
    <property type="protein sequence ID" value="KAK4231072.1"/>
    <property type="molecule type" value="Genomic_DNA"/>
</dbReference>
<dbReference type="AlphaFoldDB" id="A0AAN7BX43"/>
<evidence type="ECO:0000313" key="2">
    <source>
        <dbReference type="Proteomes" id="UP001301958"/>
    </source>
</evidence>
<reference evidence="1" key="1">
    <citation type="journal article" date="2023" name="Mol. Phylogenet. Evol.">
        <title>Genome-scale phylogeny and comparative genomics of the fungal order Sordariales.</title>
        <authorList>
            <person name="Hensen N."/>
            <person name="Bonometti L."/>
            <person name="Westerberg I."/>
            <person name="Brannstrom I.O."/>
            <person name="Guillou S."/>
            <person name="Cros-Aarteil S."/>
            <person name="Calhoun S."/>
            <person name="Haridas S."/>
            <person name="Kuo A."/>
            <person name="Mondo S."/>
            <person name="Pangilinan J."/>
            <person name="Riley R."/>
            <person name="LaButti K."/>
            <person name="Andreopoulos B."/>
            <person name="Lipzen A."/>
            <person name="Chen C."/>
            <person name="Yan M."/>
            <person name="Daum C."/>
            <person name="Ng V."/>
            <person name="Clum A."/>
            <person name="Steindorff A."/>
            <person name="Ohm R.A."/>
            <person name="Martin F."/>
            <person name="Silar P."/>
            <person name="Natvig D.O."/>
            <person name="Lalanne C."/>
            <person name="Gautier V."/>
            <person name="Ament-Velasquez S.L."/>
            <person name="Kruys A."/>
            <person name="Hutchinson M.I."/>
            <person name="Powell A.J."/>
            <person name="Barry K."/>
            <person name="Miller A.N."/>
            <person name="Grigoriev I.V."/>
            <person name="Debuchy R."/>
            <person name="Gladieux P."/>
            <person name="Hiltunen Thoren M."/>
            <person name="Johannesson H."/>
        </authorList>
    </citation>
    <scope>NUCLEOTIDE SEQUENCE</scope>
    <source>
        <strain evidence="1">CBS 990.96</strain>
    </source>
</reference>
<name>A0AAN7BX43_9PEZI</name>
<accession>A0AAN7BX43</accession>
<protein>
    <submittedName>
        <fullName evidence="1">Uncharacterized protein</fullName>
    </submittedName>
</protein>
<sequence>MRRTKLCRMVSRISCLCPFACFLFLARAGGITSCRLTFQVVNVLVYVVELQIEVGRGNHGMRWKTRRDDMGLVCALLSSLPSSLSLPSLPPSPFPLMVGSRRAIISDEEEN</sequence>
<organism evidence="1 2">
    <name type="scientific">Podospora fimiseda</name>
    <dbReference type="NCBI Taxonomy" id="252190"/>
    <lineage>
        <taxon>Eukaryota</taxon>
        <taxon>Fungi</taxon>
        <taxon>Dikarya</taxon>
        <taxon>Ascomycota</taxon>
        <taxon>Pezizomycotina</taxon>
        <taxon>Sordariomycetes</taxon>
        <taxon>Sordariomycetidae</taxon>
        <taxon>Sordariales</taxon>
        <taxon>Podosporaceae</taxon>
        <taxon>Podospora</taxon>
    </lineage>
</organism>
<gene>
    <name evidence="1" type="ORF">QBC38DRAFT_279143</name>
</gene>
<comment type="caution">
    <text evidence="1">The sequence shown here is derived from an EMBL/GenBank/DDBJ whole genome shotgun (WGS) entry which is preliminary data.</text>
</comment>
<evidence type="ECO:0000313" key="1">
    <source>
        <dbReference type="EMBL" id="KAK4231072.1"/>
    </source>
</evidence>
<reference evidence="1" key="2">
    <citation type="submission" date="2023-05" db="EMBL/GenBank/DDBJ databases">
        <authorList>
            <consortium name="Lawrence Berkeley National Laboratory"/>
            <person name="Steindorff A."/>
            <person name="Hensen N."/>
            <person name="Bonometti L."/>
            <person name="Westerberg I."/>
            <person name="Brannstrom I.O."/>
            <person name="Guillou S."/>
            <person name="Cros-Aarteil S."/>
            <person name="Calhoun S."/>
            <person name="Haridas S."/>
            <person name="Kuo A."/>
            <person name="Mondo S."/>
            <person name="Pangilinan J."/>
            <person name="Riley R."/>
            <person name="Labutti K."/>
            <person name="Andreopoulos B."/>
            <person name="Lipzen A."/>
            <person name="Chen C."/>
            <person name="Yanf M."/>
            <person name="Daum C."/>
            <person name="Ng V."/>
            <person name="Clum A."/>
            <person name="Ohm R."/>
            <person name="Martin F."/>
            <person name="Silar P."/>
            <person name="Natvig D."/>
            <person name="Lalanne C."/>
            <person name="Gautier V."/>
            <person name="Ament-Velasquez S.L."/>
            <person name="Kruys A."/>
            <person name="Hutchinson M.I."/>
            <person name="Powell A.J."/>
            <person name="Barry K."/>
            <person name="Miller A.N."/>
            <person name="Grigoriev I.V."/>
            <person name="Debuchy R."/>
            <person name="Gladieux P."/>
            <person name="Thoren M.H."/>
            <person name="Johannesson H."/>
        </authorList>
    </citation>
    <scope>NUCLEOTIDE SEQUENCE</scope>
    <source>
        <strain evidence="1">CBS 990.96</strain>
    </source>
</reference>
<dbReference type="Proteomes" id="UP001301958">
    <property type="component" value="Unassembled WGS sequence"/>
</dbReference>